<dbReference type="RefSeq" id="WP_037200425.1">
    <property type="nucleotide sequence ID" value="NZ_FMAF01000053.1"/>
</dbReference>
<keyword evidence="1" id="KW-0560">Oxidoreductase</keyword>
<accession>A0A1C3XK63</accession>
<dbReference type="Proteomes" id="UP000199205">
    <property type="component" value="Unassembled WGS sequence"/>
</dbReference>
<evidence type="ECO:0000256" key="1">
    <source>
        <dbReference type="ARBA" id="ARBA00023002"/>
    </source>
</evidence>
<gene>
    <name evidence="3" type="ORF">GA0061101_15310</name>
</gene>
<dbReference type="InterPro" id="IPR036812">
    <property type="entry name" value="NAD(P)_OxRdtase_dom_sf"/>
</dbReference>
<dbReference type="SUPFAM" id="SSF51430">
    <property type="entry name" value="NAD(P)-linked oxidoreductase"/>
    <property type="match status" value="1"/>
</dbReference>
<dbReference type="CDD" id="cd19088">
    <property type="entry name" value="AKR_AKR13B1"/>
    <property type="match status" value="1"/>
</dbReference>
<dbReference type="InterPro" id="IPR050791">
    <property type="entry name" value="Aldo-Keto_reductase"/>
</dbReference>
<dbReference type="EMBL" id="FMAF01000053">
    <property type="protein sequence ID" value="SCB52682.1"/>
    <property type="molecule type" value="Genomic_DNA"/>
</dbReference>
<reference evidence="3 4" key="1">
    <citation type="submission" date="2016-08" db="EMBL/GenBank/DDBJ databases">
        <authorList>
            <person name="Seilhamer J.J."/>
        </authorList>
    </citation>
    <scope>NUCLEOTIDE SEQUENCE [LARGE SCALE GENOMIC DNA]</scope>
    <source>
        <strain evidence="3 4">P1-7</strain>
    </source>
</reference>
<proteinExistence type="predicted"/>
<evidence type="ECO:0000313" key="4">
    <source>
        <dbReference type="Proteomes" id="UP000199205"/>
    </source>
</evidence>
<evidence type="ECO:0000259" key="2">
    <source>
        <dbReference type="Pfam" id="PF00248"/>
    </source>
</evidence>
<dbReference type="Pfam" id="PF00248">
    <property type="entry name" value="Aldo_ket_red"/>
    <property type="match status" value="1"/>
</dbReference>
<name>A0A1C3XK63_9HYPH</name>
<sequence>MSDKNSNAAEAGTFAIGSTVVNRLGFGGMRITGRGVWGQPQDPAEVERTLKKLPELGVNFIDTADSYGPGVSEELIRKALHPYTGLLIATKAGLTRPGPDQWAPDGRPEKLVARAHESRERLGVEKIGLWQLHRIDPRVPRDEQFVAIRSLLDTGVILNAGLSEVSVEEIEAASKYFKVATVQNRYNLVDRSSEDVLDYCEENGIGFIPWFPLAAGQLTKRGSVLDVIAENHGATPSQIALAWVLKRSPVIIPIPGTSKVSHLEENVAAAGIKLSDEEFASLDAAGRQ</sequence>
<evidence type="ECO:0000313" key="3">
    <source>
        <dbReference type="EMBL" id="SCB52682.1"/>
    </source>
</evidence>
<dbReference type="GO" id="GO:0005737">
    <property type="term" value="C:cytoplasm"/>
    <property type="evidence" value="ECO:0007669"/>
    <property type="project" value="TreeGrafter"/>
</dbReference>
<dbReference type="GO" id="GO:0016491">
    <property type="term" value="F:oxidoreductase activity"/>
    <property type="evidence" value="ECO:0007669"/>
    <property type="project" value="UniProtKB-KW"/>
</dbReference>
<dbReference type="AlphaFoldDB" id="A0A1C3XK63"/>
<dbReference type="Gene3D" id="3.20.20.100">
    <property type="entry name" value="NADP-dependent oxidoreductase domain"/>
    <property type="match status" value="1"/>
</dbReference>
<dbReference type="OrthoDB" id="7181835at2"/>
<protein>
    <submittedName>
        <fullName evidence="3">Predicted oxidoreductase</fullName>
    </submittedName>
</protein>
<organism evidence="3 4">
    <name type="scientific">Rhizobium lusitanum</name>
    <dbReference type="NCBI Taxonomy" id="293958"/>
    <lineage>
        <taxon>Bacteria</taxon>
        <taxon>Pseudomonadati</taxon>
        <taxon>Pseudomonadota</taxon>
        <taxon>Alphaproteobacteria</taxon>
        <taxon>Hyphomicrobiales</taxon>
        <taxon>Rhizobiaceae</taxon>
        <taxon>Rhizobium/Agrobacterium group</taxon>
        <taxon>Rhizobium</taxon>
    </lineage>
</organism>
<dbReference type="PANTHER" id="PTHR43625">
    <property type="entry name" value="AFLATOXIN B1 ALDEHYDE REDUCTASE"/>
    <property type="match status" value="1"/>
</dbReference>
<feature type="domain" description="NADP-dependent oxidoreductase" evidence="2">
    <location>
        <begin position="23"/>
        <end position="285"/>
    </location>
</feature>
<dbReference type="PANTHER" id="PTHR43625:SF40">
    <property type="entry name" value="ALDO-KETO REDUCTASE YAKC [NADP(+)]"/>
    <property type="match status" value="1"/>
</dbReference>
<dbReference type="InterPro" id="IPR023210">
    <property type="entry name" value="NADP_OxRdtase_dom"/>
</dbReference>